<dbReference type="Proteomes" id="UP000500882">
    <property type="component" value="Chromosome"/>
</dbReference>
<dbReference type="Gene3D" id="2.60.40.10">
    <property type="entry name" value="Immunoglobulins"/>
    <property type="match status" value="1"/>
</dbReference>
<dbReference type="AlphaFoldDB" id="A0A679HE43"/>
<dbReference type="RefSeq" id="WP_232080033.1">
    <property type="nucleotide sequence ID" value="NZ_AP022660.1"/>
</dbReference>
<reference evidence="2 3" key="1">
    <citation type="submission" date="2020-02" db="EMBL/GenBank/DDBJ databases">
        <title>Whole-genome sequencing and comparative analysis of the genomes of Bacteroides thetaiotaomicron and Escherichia coli isolated from a healthy resident in Vietnam.</title>
        <authorList>
            <person name="Mohsin M."/>
            <person name="Tanaka K."/>
            <person name="Kawahara R."/>
            <person name="Kondo S."/>
            <person name="Noguchi H."/>
            <person name="Motooka D."/>
            <person name="Nakamura S."/>
            <person name="Khong D.T."/>
            <person name="Nguyen T.N."/>
            <person name="Tran H.T."/>
            <person name="Yamamoto Y."/>
        </authorList>
    </citation>
    <scope>NUCLEOTIDE SEQUENCE [LARGE SCALE GENOMIC DNA]</scope>
    <source>
        <strain evidence="2 3">F9-2</strain>
    </source>
</reference>
<evidence type="ECO:0000313" key="3">
    <source>
        <dbReference type="Proteomes" id="UP000500882"/>
    </source>
</evidence>
<dbReference type="InterPro" id="IPR014756">
    <property type="entry name" value="Ig_E-set"/>
</dbReference>
<proteinExistence type="predicted"/>
<dbReference type="SUPFAM" id="SSF81296">
    <property type="entry name" value="E set domains"/>
    <property type="match status" value="1"/>
</dbReference>
<gene>
    <name evidence="2" type="ORF">BatF92_00170</name>
</gene>
<dbReference type="Pfam" id="PF01833">
    <property type="entry name" value="TIG"/>
    <property type="match status" value="1"/>
</dbReference>
<dbReference type="InterPro" id="IPR002909">
    <property type="entry name" value="IPT_dom"/>
</dbReference>
<feature type="domain" description="IPT/TIG" evidence="1">
    <location>
        <begin position="38"/>
        <end position="78"/>
    </location>
</feature>
<evidence type="ECO:0000259" key="1">
    <source>
        <dbReference type="Pfam" id="PF01833"/>
    </source>
</evidence>
<evidence type="ECO:0000313" key="2">
    <source>
        <dbReference type="EMBL" id="BCA48075.1"/>
    </source>
</evidence>
<protein>
    <recommendedName>
        <fullName evidence="1">IPT/TIG domain-containing protein</fullName>
    </recommendedName>
</protein>
<organism evidence="2 3">
    <name type="scientific">Bacteroides thetaiotaomicron</name>
    <dbReference type="NCBI Taxonomy" id="818"/>
    <lineage>
        <taxon>Bacteria</taxon>
        <taxon>Pseudomonadati</taxon>
        <taxon>Bacteroidota</taxon>
        <taxon>Bacteroidia</taxon>
        <taxon>Bacteroidales</taxon>
        <taxon>Bacteroidaceae</taxon>
        <taxon>Bacteroides</taxon>
    </lineage>
</organism>
<dbReference type="EMBL" id="AP022660">
    <property type="protein sequence ID" value="BCA48075.1"/>
    <property type="molecule type" value="Genomic_DNA"/>
</dbReference>
<accession>A0A679HE43</accession>
<dbReference type="InterPro" id="IPR013783">
    <property type="entry name" value="Ig-like_fold"/>
</dbReference>
<sequence length="101" mass="11256">MKEWRWILLALFTICICSCKDDDNVETGAFDPSKPVAISDFTPKEGGAYQKLLIYGENFGTDVSKVKVKIGGKDAIVINVKVLMFTVLFLQELLVVKLKSL</sequence>
<dbReference type="CDD" id="cd00603">
    <property type="entry name" value="IPT_PCSR"/>
    <property type="match status" value="1"/>
</dbReference>
<name>A0A679HE43_BACT4</name>